<dbReference type="Pfam" id="PF00535">
    <property type="entry name" value="Glycos_transf_2"/>
    <property type="match status" value="1"/>
</dbReference>
<dbReference type="PANTHER" id="PTHR43179">
    <property type="entry name" value="RHAMNOSYLTRANSFERASE WBBL"/>
    <property type="match status" value="1"/>
</dbReference>
<accession>A0ABW9ZAG0</accession>
<dbReference type="CDD" id="cd04186">
    <property type="entry name" value="GT_2_like_c"/>
    <property type="match status" value="1"/>
</dbReference>
<dbReference type="InterPro" id="IPR001173">
    <property type="entry name" value="Glyco_trans_2-like"/>
</dbReference>
<keyword evidence="3" id="KW-1185">Reference proteome</keyword>
<dbReference type="InterPro" id="IPR029044">
    <property type="entry name" value="Nucleotide-diphossugar_trans"/>
</dbReference>
<proteinExistence type="predicted"/>
<sequence length="388" mass="44636">MQLSVVILNYNVRYFLQLCLSSVQKAIQNIDAEIIVVDNLSPDDSCQMVREHFPEVKLIENKENFGFPKGNNIGVQQASGKYICILNPDTVVAEDTFIKLIQFANNQQELGVIGCKLIDGSGKFLPESKRGIPTPFTAFAKIFSLYKFFPKNKKFGQYYASQIAENQTAKVDVLVGAFMFLEKETYEKIGGFDEQYFMYGEDIDLSYSVLKIKKNNFYFPETTVIHYKGESTARNKKYLRHFQEGMNLFYQKHFQPSVFFKTFMKVGSFAFSLLKTVEGNQNHNKNVSQYILLSENQQLQKKIAITLKKNVTLATFGTEKDLISQTFSRDMPTEIIFDESHLSFKQMITLMEQWRHLNVSFKIALSGQNFIIGSNHSESKGNIIKFYK</sequence>
<dbReference type="RefSeq" id="WP_166537700.1">
    <property type="nucleotide sequence ID" value="NZ_JAABLM010000016.1"/>
</dbReference>
<protein>
    <submittedName>
        <fullName evidence="2">Glycosyltransferase</fullName>
    </submittedName>
</protein>
<dbReference type="EMBL" id="JAABLM010000016">
    <property type="protein sequence ID" value="NBL65882.1"/>
    <property type="molecule type" value="Genomic_DNA"/>
</dbReference>
<name>A0ABW9ZAG0_9FLAO</name>
<reference evidence="3" key="1">
    <citation type="submission" date="2020-01" db="EMBL/GenBank/DDBJ databases">
        <title>Sphingomonas sp. strain CSW-10.</title>
        <authorList>
            <person name="Chen W.-M."/>
        </authorList>
    </citation>
    <scope>NUCLEOTIDE SEQUENCE [LARGE SCALE GENOMIC DNA]</scope>
    <source>
        <strain evidence="3">NST-5</strain>
    </source>
</reference>
<evidence type="ECO:0000313" key="3">
    <source>
        <dbReference type="Proteomes" id="UP000798602"/>
    </source>
</evidence>
<evidence type="ECO:0000313" key="2">
    <source>
        <dbReference type="EMBL" id="NBL65882.1"/>
    </source>
</evidence>
<evidence type="ECO:0000259" key="1">
    <source>
        <dbReference type="Pfam" id="PF00535"/>
    </source>
</evidence>
<comment type="caution">
    <text evidence="2">The sequence shown here is derived from an EMBL/GenBank/DDBJ whole genome shotgun (WGS) entry which is preliminary data.</text>
</comment>
<feature type="domain" description="Glycosyltransferase 2-like" evidence="1">
    <location>
        <begin position="4"/>
        <end position="132"/>
    </location>
</feature>
<dbReference type="Proteomes" id="UP000798602">
    <property type="component" value="Unassembled WGS sequence"/>
</dbReference>
<gene>
    <name evidence="2" type="ORF">GV828_11785</name>
</gene>
<organism evidence="2 3">
    <name type="scientific">Flavobacterium ichthyis</name>
    <dbReference type="NCBI Taxonomy" id="2698827"/>
    <lineage>
        <taxon>Bacteria</taxon>
        <taxon>Pseudomonadati</taxon>
        <taxon>Bacteroidota</taxon>
        <taxon>Flavobacteriia</taxon>
        <taxon>Flavobacteriales</taxon>
        <taxon>Flavobacteriaceae</taxon>
        <taxon>Flavobacterium</taxon>
    </lineage>
</organism>
<dbReference type="PANTHER" id="PTHR43179:SF7">
    <property type="entry name" value="RHAMNOSYLTRANSFERASE WBBL"/>
    <property type="match status" value="1"/>
</dbReference>
<dbReference type="SUPFAM" id="SSF53448">
    <property type="entry name" value="Nucleotide-diphospho-sugar transferases"/>
    <property type="match status" value="1"/>
</dbReference>
<dbReference type="Gene3D" id="3.90.550.10">
    <property type="entry name" value="Spore Coat Polysaccharide Biosynthesis Protein SpsA, Chain A"/>
    <property type="match status" value="1"/>
</dbReference>